<keyword evidence="5 7" id="KW-0472">Membrane</keyword>
<name>L8HLR0_ACACF</name>
<feature type="transmembrane region" description="Helical" evidence="7">
    <location>
        <begin position="230"/>
        <end position="252"/>
    </location>
</feature>
<dbReference type="OrthoDB" id="19347at2759"/>
<evidence type="ECO:0000256" key="7">
    <source>
        <dbReference type="SAM" id="Phobius"/>
    </source>
</evidence>
<feature type="compositionally biased region" description="Low complexity" evidence="6">
    <location>
        <begin position="367"/>
        <end position="380"/>
    </location>
</feature>
<feature type="transmembrane region" description="Helical" evidence="7">
    <location>
        <begin position="82"/>
        <end position="100"/>
    </location>
</feature>
<dbReference type="PROSITE" id="PS50262">
    <property type="entry name" value="G_PROTEIN_RECEP_F1_2"/>
    <property type="match status" value="1"/>
</dbReference>
<comment type="similarity">
    <text evidence="2">Belongs to the G-protein coupled receptor 5 family.</text>
</comment>
<dbReference type="KEGG" id="acan:ACA1_291700"/>
<keyword evidence="4 7" id="KW-1133">Transmembrane helix</keyword>
<dbReference type="PROSITE" id="PS50261">
    <property type="entry name" value="G_PROTEIN_RECEP_F2_4"/>
    <property type="match status" value="1"/>
</dbReference>
<feature type="transmembrane region" description="Helical" evidence="7">
    <location>
        <begin position="20"/>
        <end position="41"/>
    </location>
</feature>
<feature type="transmembrane region" description="Helical" evidence="7">
    <location>
        <begin position="146"/>
        <end position="169"/>
    </location>
</feature>
<evidence type="ECO:0000256" key="6">
    <source>
        <dbReference type="SAM" id="MobiDB-lite"/>
    </source>
</evidence>
<evidence type="ECO:0000256" key="3">
    <source>
        <dbReference type="ARBA" id="ARBA00022692"/>
    </source>
</evidence>
<dbReference type="InterPro" id="IPR000832">
    <property type="entry name" value="GPCR_2_secretin-like"/>
</dbReference>
<dbReference type="RefSeq" id="XP_004368116.1">
    <property type="nucleotide sequence ID" value="XM_004368059.1"/>
</dbReference>
<dbReference type="PRINTS" id="PR02001">
    <property type="entry name" value="GCR1CAMPR"/>
</dbReference>
<feature type="transmembrane region" description="Helical" evidence="7">
    <location>
        <begin position="273"/>
        <end position="291"/>
    </location>
</feature>
<dbReference type="GO" id="GO:0007189">
    <property type="term" value="P:adenylate cyclase-activating G protein-coupled receptor signaling pathway"/>
    <property type="evidence" value="ECO:0007669"/>
    <property type="project" value="TreeGrafter"/>
</dbReference>
<comment type="subcellular location">
    <subcellularLocation>
        <location evidence="1">Membrane</location>
        <topology evidence="1">Multi-pass membrane protein</topology>
    </subcellularLocation>
</comment>
<keyword evidence="11" id="KW-1185">Reference proteome</keyword>
<evidence type="ECO:0000256" key="1">
    <source>
        <dbReference type="ARBA" id="ARBA00004141"/>
    </source>
</evidence>
<keyword evidence="3 7" id="KW-0812">Transmembrane</keyword>
<dbReference type="InterPro" id="IPR017452">
    <property type="entry name" value="GPCR_Rhodpsn_7TM"/>
</dbReference>
<protein>
    <recommendedName>
        <fullName evidence="12">G-protein coupled receptors family 2 profile 2 domain-containing protein</fullName>
    </recommendedName>
</protein>
<dbReference type="Proteomes" id="UP000011083">
    <property type="component" value="Unassembled WGS sequence"/>
</dbReference>
<evidence type="ECO:0000256" key="4">
    <source>
        <dbReference type="ARBA" id="ARBA00022989"/>
    </source>
</evidence>
<reference evidence="10 11" key="1">
    <citation type="journal article" date="2013" name="Genome Biol.">
        <title>Genome of Acanthamoeba castellanii highlights extensive lateral gene transfer and early evolution of tyrosine kinase signaling.</title>
        <authorList>
            <person name="Clarke M."/>
            <person name="Lohan A.J."/>
            <person name="Liu B."/>
            <person name="Lagkouvardos I."/>
            <person name="Roy S."/>
            <person name="Zafar N."/>
            <person name="Bertelli C."/>
            <person name="Schilde C."/>
            <person name="Kianianmomeni A."/>
            <person name="Burglin T.R."/>
            <person name="Frech C."/>
            <person name="Turcotte B."/>
            <person name="Kopec K.O."/>
            <person name="Synnott J.M."/>
            <person name="Choo C."/>
            <person name="Paponov I."/>
            <person name="Finkler A."/>
            <person name="Soon Heng Tan C."/>
            <person name="Hutchins A.P."/>
            <person name="Weinmeier T."/>
            <person name="Rattei T."/>
            <person name="Chu J.S."/>
            <person name="Gimenez G."/>
            <person name="Irimia M."/>
            <person name="Rigden D.J."/>
            <person name="Fitzpatrick D.A."/>
            <person name="Lorenzo-Morales J."/>
            <person name="Bateman A."/>
            <person name="Chiu C.H."/>
            <person name="Tang P."/>
            <person name="Hegemann P."/>
            <person name="Fromm H."/>
            <person name="Raoult D."/>
            <person name="Greub G."/>
            <person name="Miranda-Saavedra D."/>
            <person name="Chen N."/>
            <person name="Nash P."/>
            <person name="Ginger M.L."/>
            <person name="Horn M."/>
            <person name="Schaap P."/>
            <person name="Caler L."/>
            <person name="Loftus B."/>
        </authorList>
    </citation>
    <scope>NUCLEOTIDE SEQUENCE [LARGE SCALE GENOMIC DNA]</scope>
    <source>
        <strain evidence="10 11">Neff</strain>
    </source>
</reference>
<dbReference type="InterPro" id="IPR017981">
    <property type="entry name" value="GPCR_2-like_7TM"/>
</dbReference>
<dbReference type="GeneID" id="14926412"/>
<dbReference type="GO" id="GO:0005886">
    <property type="term" value="C:plasma membrane"/>
    <property type="evidence" value="ECO:0007669"/>
    <property type="project" value="TreeGrafter"/>
</dbReference>
<evidence type="ECO:0000259" key="9">
    <source>
        <dbReference type="PROSITE" id="PS50262"/>
    </source>
</evidence>
<feature type="transmembrane region" description="Helical" evidence="7">
    <location>
        <begin position="53"/>
        <end position="70"/>
    </location>
</feature>
<feature type="domain" description="G-protein coupled receptors family 1 profile" evidence="9">
    <location>
        <begin position="119"/>
        <end position="252"/>
    </location>
</feature>
<evidence type="ECO:0000256" key="2">
    <source>
        <dbReference type="ARBA" id="ARBA00008360"/>
    </source>
</evidence>
<dbReference type="Gene3D" id="1.20.1070.10">
    <property type="entry name" value="Rhodopsin 7-helix transmembrane proteins"/>
    <property type="match status" value="1"/>
</dbReference>
<dbReference type="PANTHER" id="PTHR23112:SF0">
    <property type="entry name" value="TRANSMEMBRANE PROTEIN 116"/>
    <property type="match status" value="1"/>
</dbReference>
<gene>
    <name evidence="10" type="ORF">ACA1_291700</name>
</gene>
<feature type="region of interest" description="Disordered" evidence="6">
    <location>
        <begin position="365"/>
        <end position="410"/>
    </location>
</feature>
<feature type="transmembrane region" description="Helical" evidence="7">
    <location>
        <begin position="203"/>
        <end position="224"/>
    </location>
</feature>
<dbReference type="AlphaFoldDB" id="L8HLR0"/>
<feature type="transmembrane region" description="Helical" evidence="7">
    <location>
        <begin position="107"/>
        <end position="126"/>
    </location>
</feature>
<dbReference type="PANTHER" id="PTHR23112">
    <property type="entry name" value="G PROTEIN-COUPLED RECEPTOR 157-RELATED"/>
    <property type="match status" value="1"/>
</dbReference>
<accession>L8HLR0</accession>
<dbReference type="EMBL" id="KB007805">
    <property type="protein sequence ID" value="ELR25361.1"/>
    <property type="molecule type" value="Genomic_DNA"/>
</dbReference>
<evidence type="ECO:0000313" key="10">
    <source>
        <dbReference type="EMBL" id="ELR25361.1"/>
    </source>
</evidence>
<organism evidence="10 11">
    <name type="scientific">Acanthamoeba castellanii (strain ATCC 30010 / Neff)</name>
    <dbReference type="NCBI Taxonomy" id="1257118"/>
    <lineage>
        <taxon>Eukaryota</taxon>
        <taxon>Amoebozoa</taxon>
        <taxon>Discosea</taxon>
        <taxon>Longamoebia</taxon>
        <taxon>Centramoebida</taxon>
        <taxon>Acanthamoebidae</taxon>
        <taxon>Acanthamoeba</taxon>
    </lineage>
</organism>
<evidence type="ECO:0000256" key="5">
    <source>
        <dbReference type="ARBA" id="ARBA00023136"/>
    </source>
</evidence>
<sequence>MGFEFCEAHFSKEETNLISLLALISSTISMFGSSYMLLSYFLFSTRKNPLSKLVAWLAFADYLVSLNNIIKTSIIYADPDWYVWPLCVSMRVYFQLTAGVRRWEWALFHGLSWGIPLVCVVGLVSGDLLTQSPNLYLCFPKKPWHIILWFAPVLASFGLNLLFYLLIIYRIRKIKREQKAYLHATQYHEVSTKLSKVILRFSFYLLVFFVCWVFDVLTYVVGTIDPSCGAIIFTILYSILLNLQGGLDFLVYGVTNDNIYKRFTSRSTVVHSLFEFCLSPLLVFPAFLIYLRKVLRARRSKAARQHLQHMRDPKLHHGSFRSGRLSSVELDSARESGEDEAGLEEDDFEEGHRGVLAAFVRGGGGATPVAPSPAAAAAAAEQTSLLRSRRKGEEGDDDHINININRESGP</sequence>
<dbReference type="Pfam" id="PF00002">
    <property type="entry name" value="7tm_2"/>
    <property type="match status" value="1"/>
</dbReference>
<proteinExistence type="inferred from homology"/>
<dbReference type="InterPro" id="IPR022343">
    <property type="entry name" value="GCR1-cAMP_receptor"/>
</dbReference>
<evidence type="ECO:0008006" key="12">
    <source>
        <dbReference type="Google" id="ProtNLM"/>
    </source>
</evidence>
<dbReference type="GO" id="GO:0007166">
    <property type="term" value="P:cell surface receptor signaling pathway"/>
    <property type="evidence" value="ECO:0007669"/>
    <property type="project" value="InterPro"/>
</dbReference>
<dbReference type="VEuPathDB" id="AmoebaDB:ACA1_291700"/>
<dbReference type="SUPFAM" id="SSF81321">
    <property type="entry name" value="Family A G protein-coupled receptor-like"/>
    <property type="match status" value="1"/>
</dbReference>
<evidence type="ECO:0000259" key="8">
    <source>
        <dbReference type="PROSITE" id="PS50261"/>
    </source>
</evidence>
<dbReference type="GO" id="GO:0004930">
    <property type="term" value="F:G protein-coupled receptor activity"/>
    <property type="evidence" value="ECO:0007669"/>
    <property type="project" value="InterPro"/>
</dbReference>
<feature type="domain" description="G-protein coupled receptors family 2 profile 2" evidence="8">
    <location>
        <begin position="107"/>
        <end position="256"/>
    </location>
</feature>
<evidence type="ECO:0000313" key="11">
    <source>
        <dbReference type="Proteomes" id="UP000011083"/>
    </source>
</evidence>